<dbReference type="PANTHER" id="PTHR43297">
    <property type="entry name" value="OLIGOPEPTIDE TRANSPORT ATP-BINDING PROTEIN APPD"/>
    <property type="match status" value="1"/>
</dbReference>
<name>A0AA41K809_9FIRM</name>
<dbReference type="InterPro" id="IPR013563">
    <property type="entry name" value="Oligopep_ABC_C"/>
</dbReference>
<evidence type="ECO:0000259" key="10">
    <source>
        <dbReference type="PROSITE" id="PS50893"/>
    </source>
</evidence>
<evidence type="ECO:0000256" key="2">
    <source>
        <dbReference type="ARBA" id="ARBA00005417"/>
    </source>
</evidence>
<keyword evidence="5" id="KW-0997">Cell inner membrane</keyword>
<proteinExistence type="inferred from homology"/>
<keyword evidence="3" id="KW-0813">Transport</keyword>
<dbReference type="InterPro" id="IPR003439">
    <property type="entry name" value="ABC_transporter-like_ATP-bd"/>
</dbReference>
<evidence type="ECO:0000256" key="3">
    <source>
        <dbReference type="ARBA" id="ARBA00022448"/>
    </source>
</evidence>
<dbReference type="CDD" id="cd03257">
    <property type="entry name" value="ABC_NikE_OppD_transporters"/>
    <property type="match status" value="1"/>
</dbReference>
<organism evidence="11 12">
    <name type="scientific">Enterocloster citroniae</name>
    <dbReference type="NCBI Taxonomy" id="358743"/>
    <lineage>
        <taxon>Bacteria</taxon>
        <taxon>Bacillati</taxon>
        <taxon>Bacillota</taxon>
        <taxon>Clostridia</taxon>
        <taxon>Lachnospirales</taxon>
        <taxon>Lachnospiraceae</taxon>
        <taxon>Enterocloster</taxon>
    </lineage>
</organism>
<keyword evidence="9" id="KW-0472">Membrane</keyword>
<dbReference type="EMBL" id="WQPS01000043">
    <property type="protein sequence ID" value="MBT9812157.1"/>
    <property type="molecule type" value="Genomic_DNA"/>
</dbReference>
<evidence type="ECO:0000256" key="4">
    <source>
        <dbReference type="ARBA" id="ARBA00022475"/>
    </source>
</evidence>
<dbReference type="Gene3D" id="3.40.50.300">
    <property type="entry name" value="P-loop containing nucleotide triphosphate hydrolases"/>
    <property type="match status" value="1"/>
</dbReference>
<dbReference type="SMART" id="SM00382">
    <property type="entry name" value="AAA"/>
    <property type="match status" value="1"/>
</dbReference>
<comment type="similarity">
    <text evidence="2">Belongs to the ABC transporter superfamily.</text>
</comment>
<dbReference type="InterPro" id="IPR003593">
    <property type="entry name" value="AAA+_ATPase"/>
</dbReference>
<dbReference type="NCBIfam" id="TIGR01727">
    <property type="entry name" value="oligo_HPY"/>
    <property type="match status" value="1"/>
</dbReference>
<evidence type="ECO:0000256" key="9">
    <source>
        <dbReference type="ARBA" id="ARBA00023136"/>
    </source>
</evidence>
<dbReference type="RefSeq" id="WP_117450555.1">
    <property type="nucleotide sequence ID" value="NZ_CABJDD010000002.1"/>
</dbReference>
<keyword evidence="6" id="KW-0547">Nucleotide-binding</keyword>
<dbReference type="GO" id="GO:0015833">
    <property type="term" value="P:peptide transport"/>
    <property type="evidence" value="ECO:0007669"/>
    <property type="project" value="InterPro"/>
</dbReference>
<dbReference type="Proteomes" id="UP000708338">
    <property type="component" value="Unassembled WGS sequence"/>
</dbReference>
<keyword evidence="7 11" id="KW-0067">ATP-binding</keyword>
<evidence type="ECO:0000256" key="1">
    <source>
        <dbReference type="ARBA" id="ARBA00004202"/>
    </source>
</evidence>
<dbReference type="InterPro" id="IPR017871">
    <property type="entry name" value="ABC_transporter-like_CS"/>
</dbReference>
<feature type="domain" description="ABC transporter" evidence="10">
    <location>
        <begin position="10"/>
        <end position="259"/>
    </location>
</feature>
<evidence type="ECO:0000256" key="6">
    <source>
        <dbReference type="ARBA" id="ARBA00022741"/>
    </source>
</evidence>
<reference evidence="11" key="1">
    <citation type="journal article" date="2021" name="Gut Microbes">
        <title>A synthetic consortium of 100 gut commensals modulates the composition and function in a colon model of the microbiome of elderly subjects.</title>
        <authorList>
            <person name="Perez M."/>
            <person name="Ntemiri A."/>
            <person name="Tan H."/>
            <person name="Harris H.M.B."/>
            <person name="Roager H.M."/>
            <person name="Ribiere C."/>
            <person name="O'Toole P.W."/>
        </authorList>
    </citation>
    <scope>NUCLEOTIDE SEQUENCE</scope>
    <source>
        <strain evidence="11">MCC335</strain>
    </source>
</reference>
<protein>
    <submittedName>
        <fullName evidence="11">ATP-binding cassette domain-containing protein</fullName>
    </submittedName>
</protein>
<evidence type="ECO:0000256" key="8">
    <source>
        <dbReference type="ARBA" id="ARBA00022967"/>
    </source>
</evidence>
<evidence type="ECO:0000256" key="5">
    <source>
        <dbReference type="ARBA" id="ARBA00022519"/>
    </source>
</evidence>
<dbReference type="InterPro" id="IPR027417">
    <property type="entry name" value="P-loop_NTPase"/>
</dbReference>
<keyword evidence="8" id="KW-1278">Translocase</keyword>
<dbReference type="AlphaFoldDB" id="A0AA41K809"/>
<dbReference type="PROSITE" id="PS00211">
    <property type="entry name" value="ABC_TRANSPORTER_1"/>
    <property type="match status" value="1"/>
</dbReference>
<evidence type="ECO:0000256" key="7">
    <source>
        <dbReference type="ARBA" id="ARBA00022840"/>
    </source>
</evidence>
<dbReference type="Pfam" id="PF08352">
    <property type="entry name" value="oligo_HPY"/>
    <property type="match status" value="1"/>
</dbReference>
<gene>
    <name evidence="11" type="ORF">GPL26_21290</name>
</gene>
<accession>A0AA41K809</accession>
<dbReference type="Pfam" id="PF00005">
    <property type="entry name" value="ABC_tran"/>
    <property type="match status" value="1"/>
</dbReference>
<comment type="subcellular location">
    <subcellularLocation>
        <location evidence="1">Cell membrane</location>
        <topology evidence="1">Peripheral membrane protein</topology>
    </subcellularLocation>
</comment>
<keyword evidence="4" id="KW-1003">Cell membrane</keyword>
<evidence type="ECO:0000313" key="12">
    <source>
        <dbReference type="Proteomes" id="UP000708338"/>
    </source>
</evidence>
<dbReference type="PROSITE" id="PS50893">
    <property type="entry name" value="ABC_TRANSPORTER_2"/>
    <property type="match status" value="1"/>
</dbReference>
<dbReference type="GO" id="GO:0005524">
    <property type="term" value="F:ATP binding"/>
    <property type="evidence" value="ECO:0007669"/>
    <property type="project" value="UniProtKB-KW"/>
</dbReference>
<dbReference type="SUPFAM" id="SSF52540">
    <property type="entry name" value="P-loop containing nucleoside triphosphate hydrolases"/>
    <property type="match status" value="1"/>
</dbReference>
<dbReference type="GO" id="GO:0016887">
    <property type="term" value="F:ATP hydrolysis activity"/>
    <property type="evidence" value="ECO:0007669"/>
    <property type="project" value="InterPro"/>
</dbReference>
<comment type="caution">
    <text evidence="11">The sequence shown here is derived from an EMBL/GenBank/DDBJ whole genome shotgun (WGS) entry which is preliminary data.</text>
</comment>
<dbReference type="PANTHER" id="PTHR43297:SF14">
    <property type="entry name" value="ATPASE AAA-TYPE CORE DOMAIN-CONTAINING PROTEIN"/>
    <property type="match status" value="1"/>
</dbReference>
<dbReference type="GO" id="GO:0005886">
    <property type="term" value="C:plasma membrane"/>
    <property type="evidence" value="ECO:0007669"/>
    <property type="project" value="UniProtKB-SubCell"/>
</dbReference>
<dbReference type="InterPro" id="IPR050388">
    <property type="entry name" value="ABC_Ni/Peptide_Import"/>
</dbReference>
<sequence>MKLQNRAELLRLDHVRVGLKEGKRCFWAVKGVSFSVHEGRNLGMIGESGCGKTLLCHSILGLLEPDKWETEGTFLVEGKEIDRGRAGVRPGSWGMPVGFIAQDPAGAFDPRMTLGNHFLELAGVLSLNRQELWARAVKLLHRMGIRAPEQVLKSYGFQLSGGMLQRVMIALALLGQPRFLVADEPTTALDVTTQWEILGLLRELKAEFGLTVLIVSHDLRVIRSISDDLCVMYAGYIVEQGPAALVLEHPRHPYTKGLLASRPAFSKKAVRVMEGYPPGIKEEGAGCPFAPRCKEALEQCWHFCPELQTCGPAGHLLRCFRAGGEERRRDG</sequence>
<evidence type="ECO:0000313" key="11">
    <source>
        <dbReference type="EMBL" id="MBT9812157.1"/>
    </source>
</evidence>